<dbReference type="eggNOG" id="ENOG502TN4V">
    <property type="taxonomic scope" value="Eukaryota"/>
</dbReference>
<feature type="compositionally biased region" description="Basic and acidic residues" evidence="1">
    <location>
        <begin position="424"/>
        <end position="445"/>
    </location>
</feature>
<feature type="region of interest" description="Disordered" evidence="1">
    <location>
        <begin position="412"/>
        <end position="450"/>
    </location>
</feature>
<organism evidence="2 3">
    <name type="scientific">Thalassiosira oceanica</name>
    <name type="common">Marine diatom</name>
    <dbReference type="NCBI Taxonomy" id="159749"/>
    <lineage>
        <taxon>Eukaryota</taxon>
        <taxon>Sar</taxon>
        <taxon>Stramenopiles</taxon>
        <taxon>Ochrophyta</taxon>
        <taxon>Bacillariophyta</taxon>
        <taxon>Coscinodiscophyceae</taxon>
        <taxon>Thalassiosirophycidae</taxon>
        <taxon>Thalassiosirales</taxon>
        <taxon>Thalassiosiraceae</taxon>
        <taxon>Thalassiosira</taxon>
    </lineage>
</organism>
<dbReference type="AlphaFoldDB" id="K0QYF8"/>
<dbReference type="OrthoDB" id="47884at2759"/>
<keyword evidence="3" id="KW-1185">Reference proteome</keyword>
<dbReference type="OMA" id="WQRARVQ"/>
<accession>K0QYF8</accession>
<gene>
    <name evidence="2" type="ORF">THAOC_37802</name>
</gene>
<evidence type="ECO:0000256" key="1">
    <source>
        <dbReference type="SAM" id="MobiDB-lite"/>
    </source>
</evidence>
<sequence>MGAKRNALVAGGVRGGKRWPFQLADPAVHCALAFEIQLKALDPGEDPKKVSQLLVGVQSGDKETEAFVATTQRRSGESRSETLAPSRLELAASNEYDSDDHFEAQVAGVSVSGSGFLVLLQTSNAEATTTFPIQLTETSTIEEVTNATENRLPSLFQDNNDQSSVNTAEALTFLQLLNGVDMATMVLPPDMLSLISVWYAFLIDEYSVEVEDELGLSDETNVSQDSSDALEYIRTMVRTTMPTTEIGSTLSYIDASAWQRARVQLPRVWLRGVKLDVVEPQIMSSDDGRRVRTVPIKFTLECSVDDGSKFLEIPLFSVPRNADVPSHHHAKIDLSNDILTEVSQNFNAASSAAFTSLALLQRYTKSGEASLMASSNLISKLTELEKRGSSLLSLTESSEGRGPTCDAAFERAKFRESSSSSSSKSDELRNQGGRTEIKSEKRKPLTIEQQATQQRLKSAWKIAVERDDKLAIEKILSAMRDLERELEDDADENDSPEESSLERIKKAMQMSEDQVGLIADLEDAAMMDVDSDEI</sequence>
<evidence type="ECO:0000313" key="3">
    <source>
        <dbReference type="Proteomes" id="UP000266841"/>
    </source>
</evidence>
<reference evidence="2 3" key="1">
    <citation type="journal article" date="2012" name="Genome Biol.">
        <title>Genome and low-iron response of an oceanic diatom adapted to chronic iron limitation.</title>
        <authorList>
            <person name="Lommer M."/>
            <person name="Specht M."/>
            <person name="Roy A.S."/>
            <person name="Kraemer L."/>
            <person name="Andreson R."/>
            <person name="Gutowska M.A."/>
            <person name="Wolf J."/>
            <person name="Bergner S.V."/>
            <person name="Schilhabel M.B."/>
            <person name="Klostermeier U.C."/>
            <person name="Beiko R.G."/>
            <person name="Rosenstiel P."/>
            <person name="Hippler M."/>
            <person name="Laroche J."/>
        </authorList>
    </citation>
    <scope>NUCLEOTIDE SEQUENCE [LARGE SCALE GENOMIC DNA]</scope>
    <source>
        <strain evidence="2 3">CCMP1005</strain>
    </source>
</reference>
<protein>
    <submittedName>
        <fullName evidence="2">Uncharacterized protein</fullName>
    </submittedName>
</protein>
<evidence type="ECO:0000313" key="2">
    <source>
        <dbReference type="EMBL" id="EJK43735.1"/>
    </source>
</evidence>
<proteinExistence type="predicted"/>
<comment type="caution">
    <text evidence="2">The sequence shown here is derived from an EMBL/GenBank/DDBJ whole genome shotgun (WGS) entry which is preliminary data.</text>
</comment>
<dbReference type="EMBL" id="AGNL01050717">
    <property type="protein sequence ID" value="EJK43735.1"/>
    <property type="molecule type" value="Genomic_DNA"/>
</dbReference>
<dbReference type="Proteomes" id="UP000266841">
    <property type="component" value="Unassembled WGS sequence"/>
</dbReference>
<name>K0QYF8_THAOC</name>